<name>A0A1G2UZH2_9BACT</name>
<organism evidence="1 2">
    <name type="scientific">Candidatus Zambryskibacteria bacterium RIFOXYC1_FULL_39_10</name>
    <dbReference type="NCBI Taxonomy" id="1802779"/>
    <lineage>
        <taxon>Bacteria</taxon>
        <taxon>Candidatus Zambryskiibacteriota</taxon>
    </lineage>
</organism>
<dbReference type="AlphaFoldDB" id="A0A1G2UZH2"/>
<proteinExistence type="predicted"/>
<reference evidence="1 2" key="1">
    <citation type="journal article" date="2016" name="Nat. Commun.">
        <title>Thousands of microbial genomes shed light on interconnected biogeochemical processes in an aquifer system.</title>
        <authorList>
            <person name="Anantharaman K."/>
            <person name="Brown C.T."/>
            <person name="Hug L.A."/>
            <person name="Sharon I."/>
            <person name="Castelle C.J."/>
            <person name="Probst A.J."/>
            <person name="Thomas B.C."/>
            <person name="Singh A."/>
            <person name="Wilkins M.J."/>
            <person name="Karaoz U."/>
            <person name="Brodie E.L."/>
            <person name="Williams K.H."/>
            <person name="Hubbard S.S."/>
            <person name="Banfield J.F."/>
        </authorList>
    </citation>
    <scope>NUCLEOTIDE SEQUENCE [LARGE SCALE GENOMIC DNA]</scope>
</reference>
<sequence length="67" mass="8553">MRWHPDIRKIIIEKRMKKIEKHMPRSLKWKGRETKKLLRYNNLSEDLDRVKWEKEIRWNVKENRNII</sequence>
<accession>A0A1G2UZH2</accession>
<dbReference type="Proteomes" id="UP000177697">
    <property type="component" value="Unassembled WGS sequence"/>
</dbReference>
<dbReference type="EMBL" id="MHWW01000013">
    <property type="protein sequence ID" value="OHB14760.1"/>
    <property type="molecule type" value="Genomic_DNA"/>
</dbReference>
<protein>
    <submittedName>
        <fullName evidence="1">Uncharacterized protein</fullName>
    </submittedName>
</protein>
<comment type="caution">
    <text evidence="1">The sequence shown here is derived from an EMBL/GenBank/DDBJ whole genome shotgun (WGS) entry which is preliminary data.</text>
</comment>
<gene>
    <name evidence="1" type="ORF">A2431_00290</name>
</gene>
<evidence type="ECO:0000313" key="1">
    <source>
        <dbReference type="EMBL" id="OHB14760.1"/>
    </source>
</evidence>
<evidence type="ECO:0000313" key="2">
    <source>
        <dbReference type="Proteomes" id="UP000177697"/>
    </source>
</evidence>